<keyword evidence="18 19" id="KW-0472">Membrane</keyword>
<keyword evidence="16 19" id="KW-0408">Iron</keyword>
<accession>A0A2M9DHU0</accession>
<protein>
    <recommendedName>
        <fullName evidence="19">Cbb3-type cytochrome c oxidase subunit</fullName>
    </recommendedName>
</protein>
<comment type="pathway">
    <text evidence="2 19">Energy metabolism; oxidative phosphorylation.</text>
</comment>
<dbReference type="SUPFAM" id="SSF46626">
    <property type="entry name" value="Cytochrome c"/>
    <property type="match status" value="2"/>
</dbReference>
<evidence type="ECO:0000256" key="5">
    <source>
        <dbReference type="ARBA" id="ARBA00022475"/>
    </source>
</evidence>
<dbReference type="InterPro" id="IPR036909">
    <property type="entry name" value="Cyt_c-like_dom_sf"/>
</dbReference>
<comment type="function">
    <text evidence="19">C-type cytochrome. Part of the cbb3-type cytochrome c oxidase complex.</text>
</comment>
<evidence type="ECO:0000256" key="8">
    <source>
        <dbReference type="ARBA" id="ARBA00022660"/>
    </source>
</evidence>
<evidence type="ECO:0000313" key="22">
    <source>
        <dbReference type="EMBL" id="APX90807.1"/>
    </source>
</evidence>
<keyword evidence="23" id="KW-1185">Reference proteome</keyword>
<keyword evidence="4 19" id="KW-0813">Transport</keyword>
<dbReference type="InterPro" id="IPR050597">
    <property type="entry name" value="Cytochrome_c_Oxidase_Subunit"/>
</dbReference>
<comment type="subunit">
    <text evidence="19">Component of the cbb3-type cytochrome c oxidase.</text>
</comment>
<dbReference type="GO" id="GO:0006119">
    <property type="term" value="P:oxidative phosphorylation"/>
    <property type="evidence" value="ECO:0007669"/>
    <property type="project" value="UniProtKB-UniPathway"/>
</dbReference>
<keyword evidence="7 19" id="KW-0349">Heme</keyword>
<proteinExistence type="inferred from homology"/>
<evidence type="ECO:0000256" key="4">
    <source>
        <dbReference type="ARBA" id="ARBA00022448"/>
    </source>
</evidence>
<comment type="similarity">
    <text evidence="3 19">Belongs to the CcoP / FixP family.</text>
</comment>
<dbReference type="GO" id="GO:0009055">
    <property type="term" value="F:electron transfer activity"/>
    <property type="evidence" value="ECO:0007669"/>
    <property type="project" value="InterPro"/>
</dbReference>
<dbReference type="Gene3D" id="1.10.760.10">
    <property type="entry name" value="Cytochrome c-like domain"/>
    <property type="match status" value="2"/>
</dbReference>
<evidence type="ECO:0000256" key="21">
    <source>
        <dbReference type="PIRSR" id="PIRSR000006-2"/>
    </source>
</evidence>
<dbReference type="PIRSF" id="PIRSF000006">
    <property type="entry name" value="Cbb3-Cox_fixP"/>
    <property type="match status" value="1"/>
</dbReference>
<comment type="cofactor">
    <cofactor evidence="19 21">
        <name>heme c</name>
        <dbReference type="ChEBI" id="CHEBI:61717"/>
    </cofactor>
    <text evidence="19 21">Binds 2 heme C groups per subunit.</text>
</comment>
<comment type="subcellular location">
    <subcellularLocation>
        <location evidence="1 19">Cell inner membrane</location>
    </subcellularLocation>
</comment>
<keyword evidence="11" id="KW-0677">Repeat</keyword>
<evidence type="ECO:0000256" key="19">
    <source>
        <dbReference type="PIRNR" id="PIRNR000006"/>
    </source>
</evidence>
<dbReference type="Pfam" id="PF13442">
    <property type="entry name" value="Cytochrome_CBB3"/>
    <property type="match status" value="2"/>
</dbReference>
<dbReference type="EMBL" id="CP019124">
    <property type="protein sequence ID" value="APX90807.1"/>
    <property type="molecule type" value="Genomic_DNA"/>
</dbReference>
<evidence type="ECO:0000313" key="23">
    <source>
        <dbReference type="Proteomes" id="UP000187266"/>
    </source>
</evidence>
<evidence type="ECO:0000256" key="6">
    <source>
        <dbReference type="ARBA" id="ARBA00022519"/>
    </source>
</evidence>
<feature type="binding site" description="covalent" evidence="21">
    <location>
        <position position="120"/>
    </location>
    <ligand>
        <name>heme c</name>
        <dbReference type="ChEBI" id="CHEBI:61717"/>
        <label>1</label>
    </ligand>
</feature>
<dbReference type="UniPathway" id="UPA00705"/>
<evidence type="ECO:0000256" key="11">
    <source>
        <dbReference type="ARBA" id="ARBA00022737"/>
    </source>
</evidence>
<feature type="binding site" description="covalent" evidence="21">
    <location>
        <position position="123"/>
    </location>
    <ligand>
        <name>heme c</name>
        <dbReference type="ChEBI" id="CHEBI:61717"/>
        <label>1</label>
    </ligand>
</feature>
<evidence type="ECO:0000256" key="13">
    <source>
        <dbReference type="ARBA" id="ARBA00022982"/>
    </source>
</evidence>
<dbReference type="RefSeq" id="WP_076980824.1">
    <property type="nucleotide sequence ID" value="NZ_CP019124.1"/>
</dbReference>
<evidence type="ECO:0000256" key="18">
    <source>
        <dbReference type="ARBA" id="ARBA00023136"/>
    </source>
</evidence>
<dbReference type="PANTHER" id="PTHR33751">
    <property type="entry name" value="CBB3-TYPE CYTOCHROME C OXIDASE SUBUNIT FIXP"/>
    <property type="match status" value="1"/>
</dbReference>
<evidence type="ECO:0000256" key="2">
    <source>
        <dbReference type="ARBA" id="ARBA00004673"/>
    </source>
</evidence>
<dbReference type="InterPro" id="IPR008168">
    <property type="entry name" value="Cyt_C_IC"/>
</dbReference>
<dbReference type="AlphaFoldDB" id="A0A1U7DLA7"/>
<feature type="binding site" description="axial binding residue" evidence="20">
    <location>
        <position position="257"/>
    </location>
    <ligand>
        <name>heme c</name>
        <dbReference type="ChEBI" id="CHEBI:61717"/>
        <label>1</label>
    </ligand>
    <ligandPart>
        <name>Fe</name>
        <dbReference type="ChEBI" id="CHEBI:18248"/>
    </ligandPart>
</feature>
<dbReference type="GO" id="GO:0005886">
    <property type="term" value="C:plasma membrane"/>
    <property type="evidence" value="ECO:0007669"/>
    <property type="project" value="UniProtKB-SubCell"/>
</dbReference>
<reference evidence="22 23" key="1">
    <citation type="submission" date="2017-01" db="EMBL/GenBank/DDBJ databases">
        <title>Genomic analysis of Xuhuaishuia manganoxidans DY6-4.</title>
        <authorList>
            <person name="Wang X."/>
        </authorList>
    </citation>
    <scope>NUCLEOTIDE SEQUENCE [LARGE SCALE GENOMIC DNA]</scope>
    <source>
        <strain evidence="22 23">DY6-4</strain>
    </source>
</reference>
<dbReference type="GO" id="GO:0020037">
    <property type="term" value="F:heme binding"/>
    <property type="evidence" value="ECO:0007669"/>
    <property type="project" value="InterPro"/>
</dbReference>
<keyword evidence="14" id="KW-1133">Transmembrane helix</keyword>
<accession>A0A1U7DLA7</accession>
<gene>
    <name evidence="22" type="ORF">BV394_14700</name>
</gene>
<dbReference type="GO" id="GO:0016491">
    <property type="term" value="F:oxidoreductase activity"/>
    <property type="evidence" value="ECO:0007669"/>
    <property type="project" value="UniProtKB-KW"/>
</dbReference>
<dbReference type="GO" id="GO:1902600">
    <property type="term" value="P:proton transmembrane transport"/>
    <property type="evidence" value="ECO:0007669"/>
    <property type="project" value="UniProtKB-KW"/>
</dbReference>
<feature type="binding site" description="covalent" evidence="21">
    <location>
        <position position="215"/>
    </location>
    <ligand>
        <name>heme c</name>
        <dbReference type="ChEBI" id="CHEBI:61717"/>
        <label>2</label>
    </ligand>
</feature>
<evidence type="ECO:0000256" key="17">
    <source>
        <dbReference type="ARBA" id="ARBA00023065"/>
    </source>
</evidence>
<dbReference type="PANTHER" id="PTHR33751:SF1">
    <property type="entry name" value="CBB3-TYPE CYTOCHROME C OXIDASE SUBUNIT FIXP"/>
    <property type="match status" value="1"/>
</dbReference>
<dbReference type="Pfam" id="PF14715">
    <property type="entry name" value="FixP_N"/>
    <property type="match status" value="1"/>
</dbReference>
<keyword evidence="17 19" id="KW-0406">Ion transport</keyword>
<dbReference type="InterPro" id="IPR038414">
    <property type="entry name" value="CcoP_N_sf"/>
</dbReference>
<evidence type="ECO:0000256" key="16">
    <source>
        <dbReference type="ARBA" id="ARBA00023004"/>
    </source>
</evidence>
<feature type="binding site" description="covalent" evidence="21">
    <location>
        <position position="212"/>
    </location>
    <ligand>
        <name>heme c</name>
        <dbReference type="ChEBI" id="CHEBI:61717"/>
        <label>2</label>
    </ligand>
</feature>
<keyword evidence="10 19" id="KW-0479">Metal-binding</keyword>
<dbReference type="STRING" id="1267768.BV394_14700"/>
<keyword evidence="12 19" id="KW-0375">Hydrogen ion transport</keyword>
<evidence type="ECO:0000256" key="10">
    <source>
        <dbReference type="ARBA" id="ARBA00022723"/>
    </source>
</evidence>
<evidence type="ECO:0000256" key="20">
    <source>
        <dbReference type="PIRSR" id="PIRSR000006-1"/>
    </source>
</evidence>
<dbReference type="Gene3D" id="6.10.280.130">
    <property type="match status" value="1"/>
</dbReference>
<feature type="binding site" description="axial binding residue" evidence="20">
    <location>
        <position position="172"/>
    </location>
    <ligand>
        <name>heme c</name>
        <dbReference type="ChEBI" id="CHEBI:61717"/>
        <label>2</label>
    </ligand>
    <ligandPart>
        <name>Fe</name>
        <dbReference type="ChEBI" id="CHEBI:18248"/>
    </ligandPart>
</feature>
<dbReference type="PROSITE" id="PS51007">
    <property type="entry name" value="CYTC"/>
    <property type="match status" value="2"/>
</dbReference>
<evidence type="ECO:0000256" key="3">
    <source>
        <dbReference type="ARBA" id="ARBA00006113"/>
    </source>
</evidence>
<dbReference type="Proteomes" id="UP000187266">
    <property type="component" value="Chromosome"/>
</dbReference>
<evidence type="ECO:0000256" key="12">
    <source>
        <dbReference type="ARBA" id="ARBA00022781"/>
    </source>
</evidence>
<dbReference type="InterPro" id="IPR009056">
    <property type="entry name" value="Cyt_c-like_dom"/>
</dbReference>
<feature type="binding site" description="axial binding residue" evidence="20">
    <location>
        <position position="124"/>
    </location>
    <ligand>
        <name>heme c</name>
        <dbReference type="ChEBI" id="CHEBI:61717"/>
        <label>1</label>
    </ligand>
    <ligandPart>
        <name>Fe</name>
        <dbReference type="ChEBI" id="CHEBI:18248"/>
    </ligandPart>
</feature>
<keyword evidence="8 19" id="KW-0679">Respiratory chain</keyword>
<evidence type="ECO:0000256" key="14">
    <source>
        <dbReference type="ARBA" id="ARBA00022989"/>
    </source>
</evidence>
<evidence type="ECO:0000256" key="15">
    <source>
        <dbReference type="ARBA" id="ARBA00023002"/>
    </source>
</evidence>
<keyword evidence="9" id="KW-0812">Transmembrane</keyword>
<dbReference type="PRINTS" id="PR00605">
    <property type="entry name" value="CYTCHROMECIC"/>
</dbReference>
<evidence type="ECO:0000256" key="7">
    <source>
        <dbReference type="ARBA" id="ARBA00022617"/>
    </source>
</evidence>
<name>A0A1U7DLA7_9RHOB</name>
<evidence type="ECO:0000256" key="1">
    <source>
        <dbReference type="ARBA" id="ARBA00004533"/>
    </source>
</evidence>
<dbReference type="GO" id="GO:0005506">
    <property type="term" value="F:iron ion binding"/>
    <property type="evidence" value="ECO:0007669"/>
    <property type="project" value="InterPro"/>
</dbReference>
<dbReference type="InterPro" id="IPR004678">
    <property type="entry name" value="Cyt_c_oxidase_cbb3_su3"/>
</dbReference>
<keyword evidence="13 19" id="KW-0249">Electron transport</keyword>
<feature type="binding site" description="axial binding residue" evidence="20">
    <location>
        <position position="216"/>
    </location>
    <ligand>
        <name>heme c</name>
        <dbReference type="ChEBI" id="CHEBI:61717"/>
        <label>2</label>
    </ligand>
    <ligandPart>
        <name>Fe</name>
        <dbReference type="ChEBI" id="CHEBI:18248"/>
    </ligandPart>
</feature>
<keyword evidence="5 19" id="KW-1003">Cell membrane</keyword>
<dbReference type="OrthoDB" id="9811281at2"/>
<dbReference type="NCBIfam" id="TIGR00782">
    <property type="entry name" value="ccoP"/>
    <property type="match status" value="1"/>
</dbReference>
<dbReference type="InterPro" id="IPR032858">
    <property type="entry name" value="CcoP_N"/>
</dbReference>
<keyword evidence="6 19" id="KW-0997">Cell inner membrane</keyword>
<organism evidence="22 23">
    <name type="scientific">Brevirhabdus pacifica</name>
    <dbReference type="NCBI Taxonomy" id="1267768"/>
    <lineage>
        <taxon>Bacteria</taxon>
        <taxon>Pseudomonadati</taxon>
        <taxon>Pseudomonadota</taxon>
        <taxon>Alphaproteobacteria</taxon>
        <taxon>Rhodobacterales</taxon>
        <taxon>Paracoccaceae</taxon>
        <taxon>Brevirhabdus</taxon>
    </lineage>
</organism>
<keyword evidence="15 19" id="KW-0560">Oxidoreductase</keyword>
<sequence>MSEKSTGKPDPGTTGHNWDGIEELNNPLPRWWLWTFYATIFWGVIYTLLFPAWPLVSGATSGMLNWSTRGDVAAEIAAADALQAPRLEALAGTDLAALGGDPELESFALHAGGALFRNNCSTCHGSGAAGARGYPNLLDDDWLWGGSIEEIAISIRHGIRNEEDPDARFSQMPAYGEMLSKAEIAAVADHVWRLSRNMPAKAQGKTLFADNCAACHGEDATGNRDEGAPDLTDAIWLYGGTLEEIAHTVTRGPFGVMPAWGERLGEAQVRALAAYVHQLGGGEESPPAN</sequence>
<evidence type="ECO:0000256" key="9">
    <source>
        <dbReference type="ARBA" id="ARBA00022692"/>
    </source>
</evidence>